<feature type="compositionally biased region" description="Basic and acidic residues" evidence="3">
    <location>
        <begin position="587"/>
        <end position="596"/>
    </location>
</feature>
<dbReference type="Pfam" id="PF12796">
    <property type="entry name" value="Ank_2"/>
    <property type="match status" value="3"/>
</dbReference>
<sequence length="857" mass="93545">MTTAAALPPNFMSATTVPRVSPVGMSMSRVSDHRQSPAPDGMTPLMLACQQSREEEVKTLLKRKPKQATARDRSGKTALHYCAENQDLNCIDQLVSYEPSLLNIQDEEGYTALHLAVISALHCAASRGHVDCLETLISLCGAEVDVMDANGCTALFYAVTLGHADCSHALLKFGAEPNRQDRKGRTPAHCGAAKGQLETLKILSKHQANLWLRNVRGDLPLHEAVQSGRKDLVTWLLAQRPEAVNAPNSDGRCPLHIAAINNNVEMCKVLLDMKAHVNPIMRNSRGHFLTPLDAALHRGNRGCAKYLQLHGGVPAARISDKNALQRALLNALSESEVLSSALRPSPSPVEEGVQTDKELSVSKRRGKWEDVGVGDGRISGSEEGEEGFIHGGGTDSAASVRAEAHIPSSIETITPSPLPPGKDIGGGYGVQPSIGSSNGGKDSGFSDTLALMGPSEHRSPVEEGDSSSGEGRSEDEKMKFRRTDGNGISAPDIEKAELMKRENGGGEVSSSSSERKKSKMKAGVGESSSPSEEGKEEKKKPRRRILKGADSRLSGDQDGDVEDEDGEEEEEEGDDEEDIEGGEEVEGPTKLKKNEDGAENSGITKKKKSTKANGSKRPSSGKNVNGRPRLKTPNKARLFDRNQRRSATHRKSSKDSGDQIHTKVSRKIRKMPPLTRIPITPEATAPRASARYELERRIFAELLELKRLQIRSGSVNEKLLVKRLVDAYKKEGLVGLKTYEGPYNFASFEKYLYESLKSIQTSSLFKAIREKEESKIDPRDESWANSDKQVVMAAAEKAKKSKSRTCHHAAHAYTGIPIRKIAPENMPQVYNLISSRNGILTEQDWKCLISWTSFKMP</sequence>
<dbReference type="SUPFAM" id="SSF48403">
    <property type="entry name" value="Ankyrin repeat"/>
    <property type="match status" value="1"/>
</dbReference>
<feature type="compositionally biased region" description="Basic and acidic residues" evidence="3">
    <location>
        <begin position="492"/>
        <end position="504"/>
    </location>
</feature>
<dbReference type="PANTHER" id="PTHR24198">
    <property type="entry name" value="ANKYRIN REPEAT AND PROTEIN KINASE DOMAIN-CONTAINING PROTEIN"/>
    <property type="match status" value="1"/>
</dbReference>
<name>A0A7R8W515_9CRUS</name>
<dbReference type="SMART" id="SM00248">
    <property type="entry name" value="ANK"/>
    <property type="match status" value="8"/>
</dbReference>
<evidence type="ECO:0000256" key="1">
    <source>
        <dbReference type="ARBA" id="ARBA00022737"/>
    </source>
</evidence>
<protein>
    <submittedName>
        <fullName evidence="4">Uncharacterized protein</fullName>
    </submittedName>
</protein>
<dbReference type="PROSITE" id="PS50088">
    <property type="entry name" value="ANK_REPEAT"/>
    <property type="match status" value="4"/>
</dbReference>
<dbReference type="EMBL" id="OB660089">
    <property type="protein sequence ID" value="CAD7222668.1"/>
    <property type="molecule type" value="Genomic_DNA"/>
</dbReference>
<feature type="compositionally biased region" description="Acidic residues" evidence="3">
    <location>
        <begin position="557"/>
        <end position="586"/>
    </location>
</feature>
<organism evidence="4">
    <name type="scientific">Cyprideis torosa</name>
    <dbReference type="NCBI Taxonomy" id="163714"/>
    <lineage>
        <taxon>Eukaryota</taxon>
        <taxon>Metazoa</taxon>
        <taxon>Ecdysozoa</taxon>
        <taxon>Arthropoda</taxon>
        <taxon>Crustacea</taxon>
        <taxon>Oligostraca</taxon>
        <taxon>Ostracoda</taxon>
        <taxon>Podocopa</taxon>
        <taxon>Podocopida</taxon>
        <taxon>Cytherocopina</taxon>
        <taxon>Cytheroidea</taxon>
        <taxon>Cytherideidae</taxon>
        <taxon>Cyprideis</taxon>
    </lineage>
</organism>
<gene>
    <name evidence="4" type="ORF">CTOB1V02_LOCUS669</name>
</gene>
<reference evidence="4" key="1">
    <citation type="submission" date="2020-11" db="EMBL/GenBank/DDBJ databases">
        <authorList>
            <person name="Tran Van P."/>
        </authorList>
    </citation>
    <scope>NUCLEOTIDE SEQUENCE</scope>
</reference>
<evidence type="ECO:0000313" key="4">
    <source>
        <dbReference type="EMBL" id="CAD7222668.1"/>
    </source>
</evidence>
<evidence type="ECO:0000256" key="3">
    <source>
        <dbReference type="SAM" id="MobiDB-lite"/>
    </source>
</evidence>
<feature type="compositionally biased region" description="Basic and acidic residues" evidence="3">
    <location>
        <begin position="471"/>
        <end position="484"/>
    </location>
</feature>
<accession>A0A7R8W515</accession>
<dbReference type="PANTHER" id="PTHR24198:SF165">
    <property type="entry name" value="ANKYRIN REPEAT-CONTAINING PROTEIN-RELATED"/>
    <property type="match status" value="1"/>
</dbReference>
<keyword evidence="2" id="KW-0040">ANK repeat</keyword>
<dbReference type="Gene3D" id="1.25.40.20">
    <property type="entry name" value="Ankyrin repeat-containing domain"/>
    <property type="match status" value="3"/>
</dbReference>
<feature type="region of interest" description="Disordered" evidence="3">
    <location>
        <begin position="339"/>
        <end position="396"/>
    </location>
</feature>
<dbReference type="InterPro" id="IPR036770">
    <property type="entry name" value="Ankyrin_rpt-contain_sf"/>
</dbReference>
<dbReference type="PROSITE" id="PS50297">
    <property type="entry name" value="ANK_REP_REGION"/>
    <property type="match status" value="2"/>
</dbReference>
<dbReference type="InterPro" id="IPR002110">
    <property type="entry name" value="Ankyrin_rpt"/>
</dbReference>
<dbReference type="OrthoDB" id="10258888at2759"/>
<proteinExistence type="predicted"/>
<keyword evidence="1" id="KW-0677">Repeat</keyword>
<dbReference type="AlphaFoldDB" id="A0A7R8W515"/>
<evidence type="ECO:0000256" key="2">
    <source>
        <dbReference type="ARBA" id="ARBA00023043"/>
    </source>
</evidence>
<feature type="region of interest" description="Disordered" evidence="3">
    <location>
        <begin position="408"/>
        <end position="682"/>
    </location>
</feature>